<sequence>MKSRPRSLDVPLVDVPFQEDVGIVETSRIDVDVQDIGTLIHESGELESIEIHGRSSIMDEDENNENEEEVEWESAKEEEMVYGSKKRAHPEMSTPPAVASIPPGTSPASMASLVEMSTLLAVASTLPATLTSFLQLPYLSSTSTSTPSLASSTAGMSSRPAASSALSPAPSSQDVVDSRILILPIANRHLGRP</sequence>
<proteinExistence type="predicted"/>
<protein>
    <submittedName>
        <fullName evidence="1">Uncharacterized protein</fullName>
    </submittedName>
</protein>
<evidence type="ECO:0000313" key="2">
    <source>
        <dbReference type="Proteomes" id="UP001060085"/>
    </source>
</evidence>
<dbReference type="Proteomes" id="UP001060085">
    <property type="component" value="Linkage Group LG03"/>
</dbReference>
<gene>
    <name evidence="1" type="ORF">M9H77_11724</name>
</gene>
<evidence type="ECO:0000313" key="1">
    <source>
        <dbReference type="EMBL" id="KAI5671360.1"/>
    </source>
</evidence>
<dbReference type="EMBL" id="CM044703">
    <property type="protein sequence ID" value="KAI5671360.1"/>
    <property type="molecule type" value="Genomic_DNA"/>
</dbReference>
<name>A0ACC0BFB3_CATRO</name>
<keyword evidence="2" id="KW-1185">Reference proteome</keyword>
<accession>A0ACC0BFB3</accession>
<reference evidence="2" key="1">
    <citation type="journal article" date="2023" name="Nat. Plants">
        <title>Single-cell RNA sequencing provides a high-resolution roadmap for understanding the multicellular compartmentation of specialized metabolism.</title>
        <authorList>
            <person name="Sun S."/>
            <person name="Shen X."/>
            <person name="Li Y."/>
            <person name="Li Y."/>
            <person name="Wang S."/>
            <person name="Li R."/>
            <person name="Zhang H."/>
            <person name="Shen G."/>
            <person name="Guo B."/>
            <person name="Wei J."/>
            <person name="Xu J."/>
            <person name="St-Pierre B."/>
            <person name="Chen S."/>
            <person name="Sun C."/>
        </authorList>
    </citation>
    <scope>NUCLEOTIDE SEQUENCE [LARGE SCALE GENOMIC DNA]</scope>
</reference>
<organism evidence="1 2">
    <name type="scientific">Catharanthus roseus</name>
    <name type="common">Madagascar periwinkle</name>
    <name type="synonym">Vinca rosea</name>
    <dbReference type="NCBI Taxonomy" id="4058"/>
    <lineage>
        <taxon>Eukaryota</taxon>
        <taxon>Viridiplantae</taxon>
        <taxon>Streptophyta</taxon>
        <taxon>Embryophyta</taxon>
        <taxon>Tracheophyta</taxon>
        <taxon>Spermatophyta</taxon>
        <taxon>Magnoliopsida</taxon>
        <taxon>eudicotyledons</taxon>
        <taxon>Gunneridae</taxon>
        <taxon>Pentapetalae</taxon>
        <taxon>asterids</taxon>
        <taxon>lamiids</taxon>
        <taxon>Gentianales</taxon>
        <taxon>Apocynaceae</taxon>
        <taxon>Rauvolfioideae</taxon>
        <taxon>Vinceae</taxon>
        <taxon>Catharanthinae</taxon>
        <taxon>Catharanthus</taxon>
    </lineage>
</organism>
<comment type="caution">
    <text evidence="1">The sequence shown here is derived from an EMBL/GenBank/DDBJ whole genome shotgun (WGS) entry which is preliminary data.</text>
</comment>